<protein>
    <submittedName>
        <fullName evidence="9">Tubulointerstitial nephritis antigen isoform X1</fullName>
    </submittedName>
</protein>
<name>A0A6P7XVX2_9AMPH</name>
<sequence length="488" mass="56000">MMFKDQQQLVLFYLVLTEIFLAKHSFAEWNLTLNFYSAGEQIGVRTKRAVGEGNYCRVRGCCPNRDDDCSFPYLEKNATCYCDFFCDNERFGSVDCCPDFWTVCNRGDSPNPYPDVTKHPFPTMVTSVWDPASCFRDGEFYKEDSIIKDNCNYCVCIEKQWKCTEHVCLVRSELIQHINSRDYGWEADNYSQFWGMTLDDGIKYRLGTLPPSPALLGMNEMAEQEPSEDEFPLFFQASYKWPDWIHGPLDQKNCAASWAFSTATVAADRIAIQSQGHFRANLSPQNLISCAIKDQHGCDGGSIDRAWWYLRKRGLVSFACYPLLVDQYNGDSNCQMSSVPDGRGKRHATRPCPNSVEKSNYIYQCTPPYRISSKEKEIMKEIMENGPVQAIMQVHEDFFLYKTGIYKHTNAAKDKPEQYRRKGTHSVKITGWGEGKGHNGKKQKFWIAANSWGKSWGENGYFRIVRGENECDIEKMIIAAWGHLTNVD</sequence>
<feature type="chain" id="PRO_5028140807" evidence="6">
    <location>
        <begin position="28"/>
        <end position="488"/>
    </location>
</feature>
<organism evidence="8 9">
    <name type="scientific">Microcaecilia unicolor</name>
    <dbReference type="NCBI Taxonomy" id="1415580"/>
    <lineage>
        <taxon>Eukaryota</taxon>
        <taxon>Metazoa</taxon>
        <taxon>Chordata</taxon>
        <taxon>Craniata</taxon>
        <taxon>Vertebrata</taxon>
        <taxon>Euteleostomi</taxon>
        <taxon>Amphibia</taxon>
        <taxon>Gymnophiona</taxon>
        <taxon>Siphonopidae</taxon>
        <taxon>Microcaecilia</taxon>
    </lineage>
</organism>
<dbReference type="RefSeq" id="XP_030054835.1">
    <property type="nucleotide sequence ID" value="XM_030198975.1"/>
</dbReference>
<dbReference type="Pfam" id="PF00112">
    <property type="entry name" value="Peptidase_C1"/>
    <property type="match status" value="1"/>
</dbReference>
<dbReference type="GO" id="GO:0005576">
    <property type="term" value="C:extracellular region"/>
    <property type="evidence" value="ECO:0007669"/>
    <property type="project" value="UniProtKB-SubCell"/>
</dbReference>
<keyword evidence="6" id="KW-0732">Signal</keyword>
<dbReference type="FunFam" id="3.90.70.10:FF:000037">
    <property type="entry name" value="Tubulointerstitial nephritis antigen-like 1"/>
    <property type="match status" value="1"/>
</dbReference>
<dbReference type="CDD" id="cd02620">
    <property type="entry name" value="Peptidase_C1A_CathepsinB"/>
    <property type="match status" value="1"/>
</dbReference>
<evidence type="ECO:0000256" key="5">
    <source>
        <dbReference type="ARBA" id="ARBA00023180"/>
    </source>
</evidence>
<keyword evidence="4" id="KW-1015">Disulfide bond</keyword>
<dbReference type="CTD" id="27283"/>
<proteinExistence type="inferred from homology"/>
<dbReference type="InterPro" id="IPR025660">
    <property type="entry name" value="Pept_his_AS"/>
</dbReference>
<dbReference type="PROSITE" id="PS00640">
    <property type="entry name" value="THIOL_PROTEASE_ASN"/>
    <property type="match status" value="1"/>
</dbReference>
<gene>
    <name evidence="9" type="primary">TINAG</name>
</gene>
<evidence type="ECO:0000256" key="1">
    <source>
        <dbReference type="ARBA" id="ARBA00004613"/>
    </source>
</evidence>
<dbReference type="InterPro" id="IPR038765">
    <property type="entry name" value="Papain-like_cys_pep_sf"/>
</dbReference>
<keyword evidence="3" id="KW-0964">Secreted</keyword>
<dbReference type="Proteomes" id="UP000515156">
    <property type="component" value="Chromosome 3"/>
</dbReference>
<evidence type="ECO:0000256" key="6">
    <source>
        <dbReference type="SAM" id="SignalP"/>
    </source>
</evidence>
<dbReference type="GO" id="GO:0008234">
    <property type="term" value="F:cysteine-type peptidase activity"/>
    <property type="evidence" value="ECO:0007669"/>
    <property type="project" value="InterPro"/>
</dbReference>
<dbReference type="PROSITE" id="PS50958">
    <property type="entry name" value="SMB_2"/>
    <property type="match status" value="1"/>
</dbReference>
<feature type="signal peptide" evidence="6">
    <location>
        <begin position="1"/>
        <end position="27"/>
    </location>
</feature>
<evidence type="ECO:0000259" key="7">
    <source>
        <dbReference type="PROSITE" id="PS50958"/>
    </source>
</evidence>
<accession>A0A6P7XVX2</accession>
<reference evidence="9" key="1">
    <citation type="submission" date="2025-08" db="UniProtKB">
        <authorList>
            <consortium name="RefSeq"/>
        </authorList>
    </citation>
    <scope>IDENTIFICATION</scope>
</reference>
<dbReference type="InterPro" id="IPR025661">
    <property type="entry name" value="Pept_asp_AS"/>
</dbReference>
<evidence type="ECO:0000313" key="9">
    <source>
        <dbReference type="RefSeq" id="XP_030054835.1"/>
    </source>
</evidence>
<dbReference type="GO" id="GO:0006508">
    <property type="term" value="P:proteolysis"/>
    <property type="evidence" value="ECO:0007669"/>
    <property type="project" value="InterPro"/>
</dbReference>
<dbReference type="FunCoup" id="A0A6P7XVX2">
    <property type="interactions" value="47"/>
</dbReference>
<dbReference type="PANTHER" id="PTHR12411">
    <property type="entry name" value="CYSTEINE PROTEASE FAMILY C1-RELATED"/>
    <property type="match status" value="1"/>
</dbReference>
<dbReference type="Gene3D" id="3.90.70.10">
    <property type="entry name" value="Cysteine proteinases"/>
    <property type="match status" value="1"/>
</dbReference>
<evidence type="ECO:0000256" key="2">
    <source>
        <dbReference type="ARBA" id="ARBA00008455"/>
    </source>
</evidence>
<dbReference type="SUPFAM" id="SSF54001">
    <property type="entry name" value="Cysteine proteinases"/>
    <property type="match status" value="1"/>
</dbReference>
<dbReference type="AlphaFoldDB" id="A0A6P7XVX2"/>
<dbReference type="SMART" id="SM00645">
    <property type="entry name" value="Pept_C1"/>
    <property type="match status" value="1"/>
</dbReference>
<evidence type="ECO:0000256" key="4">
    <source>
        <dbReference type="ARBA" id="ARBA00023157"/>
    </source>
</evidence>
<dbReference type="KEGG" id="muo:115467205"/>
<keyword evidence="5" id="KW-0325">Glycoprotein</keyword>
<feature type="domain" description="SMB" evidence="7">
    <location>
        <begin position="57"/>
        <end position="108"/>
    </location>
</feature>
<evidence type="ECO:0000313" key="8">
    <source>
        <dbReference type="Proteomes" id="UP000515156"/>
    </source>
</evidence>
<dbReference type="OrthoDB" id="190265at2759"/>
<comment type="subcellular location">
    <subcellularLocation>
        <location evidence="1">Secreted</location>
    </subcellularLocation>
</comment>
<dbReference type="PROSITE" id="PS00639">
    <property type="entry name" value="THIOL_PROTEASE_HIS"/>
    <property type="match status" value="1"/>
</dbReference>
<dbReference type="InterPro" id="IPR001212">
    <property type="entry name" value="Somatomedin_B_dom"/>
</dbReference>
<dbReference type="InterPro" id="IPR013128">
    <property type="entry name" value="Peptidase_C1A"/>
</dbReference>
<dbReference type="InParanoid" id="A0A6P7XVX2"/>
<keyword evidence="8" id="KW-1185">Reference proteome</keyword>
<evidence type="ECO:0000256" key="3">
    <source>
        <dbReference type="ARBA" id="ARBA00022525"/>
    </source>
</evidence>
<dbReference type="InterPro" id="IPR000668">
    <property type="entry name" value="Peptidase_C1A_C"/>
</dbReference>
<dbReference type="GeneID" id="115467205"/>
<comment type="similarity">
    <text evidence="2">Belongs to the peptidase C1 family.</text>
</comment>